<dbReference type="PROSITE" id="PS00392">
    <property type="entry name" value="DDC_GAD_HDC_YDC"/>
    <property type="match status" value="1"/>
</dbReference>
<evidence type="ECO:0000256" key="9">
    <source>
        <dbReference type="ARBA" id="ARBA00040968"/>
    </source>
</evidence>
<evidence type="ECO:0000256" key="3">
    <source>
        <dbReference type="ARBA" id="ARBA00011738"/>
    </source>
</evidence>
<gene>
    <name evidence="13" type="ORF">EDS130_LOCUS2416</name>
</gene>
<evidence type="ECO:0000256" key="8">
    <source>
        <dbReference type="ARBA" id="ARBA00038886"/>
    </source>
</evidence>
<evidence type="ECO:0000256" key="6">
    <source>
        <dbReference type="ARBA" id="ARBA00022898"/>
    </source>
</evidence>
<evidence type="ECO:0000313" key="14">
    <source>
        <dbReference type="Proteomes" id="UP000663852"/>
    </source>
</evidence>
<proteinExistence type="inferred from homology"/>
<evidence type="ECO:0000256" key="4">
    <source>
        <dbReference type="ARBA" id="ARBA00022584"/>
    </source>
</evidence>
<keyword evidence="6 11" id="KW-0663">Pyridoxal phosphate</keyword>
<evidence type="ECO:0000256" key="12">
    <source>
        <dbReference type="RuleBase" id="RU000382"/>
    </source>
</evidence>
<dbReference type="EC" id="4.1.1.28" evidence="8"/>
<evidence type="ECO:0000256" key="5">
    <source>
        <dbReference type="ARBA" id="ARBA00022793"/>
    </source>
</evidence>
<organism evidence="13 14">
    <name type="scientific">Adineta ricciae</name>
    <name type="common">Rotifer</name>
    <dbReference type="NCBI Taxonomy" id="249248"/>
    <lineage>
        <taxon>Eukaryota</taxon>
        <taxon>Metazoa</taxon>
        <taxon>Spiralia</taxon>
        <taxon>Gnathifera</taxon>
        <taxon>Rotifera</taxon>
        <taxon>Eurotatoria</taxon>
        <taxon>Bdelloidea</taxon>
        <taxon>Adinetida</taxon>
        <taxon>Adinetidae</taxon>
        <taxon>Adineta</taxon>
    </lineage>
</organism>
<dbReference type="GO" id="GO:0004058">
    <property type="term" value="F:aromatic-L-amino-acid decarboxylase activity"/>
    <property type="evidence" value="ECO:0007669"/>
    <property type="project" value="UniProtKB-EC"/>
</dbReference>
<dbReference type="Pfam" id="PF00282">
    <property type="entry name" value="Pyridoxal_deC"/>
    <property type="match status" value="1"/>
</dbReference>
<dbReference type="CDD" id="cd06450">
    <property type="entry name" value="DOPA_deC_like"/>
    <property type="match status" value="1"/>
</dbReference>
<dbReference type="Gene3D" id="3.40.640.10">
    <property type="entry name" value="Type I PLP-dependent aspartate aminotransferase-like (Major domain)"/>
    <property type="match status" value="1"/>
</dbReference>
<dbReference type="EMBL" id="CAJNOJ010000006">
    <property type="protein sequence ID" value="CAF0753604.1"/>
    <property type="molecule type" value="Genomic_DNA"/>
</dbReference>
<evidence type="ECO:0000256" key="10">
    <source>
        <dbReference type="ARBA" id="ARBA00041275"/>
    </source>
</evidence>
<dbReference type="GO" id="GO:0006520">
    <property type="term" value="P:amino acid metabolic process"/>
    <property type="evidence" value="ECO:0007669"/>
    <property type="project" value="InterPro"/>
</dbReference>
<dbReference type="Proteomes" id="UP000663852">
    <property type="component" value="Unassembled WGS sequence"/>
</dbReference>
<reference evidence="13" key="1">
    <citation type="submission" date="2021-02" db="EMBL/GenBank/DDBJ databases">
        <authorList>
            <person name="Nowell W R."/>
        </authorList>
    </citation>
    <scope>NUCLEOTIDE SEQUENCE</scope>
</reference>
<accession>A0A813PNT5</accession>
<dbReference type="OrthoDB" id="639767at2759"/>
<dbReference type="FunFam" id="3.40.640.10:FF:000025">
    <property type="entry name" value="Histidine decarboxylase"/>
    <property type="match status" value="1"/>
</dbReference>
<dbReference type="PANTHER" id="PTHR11999">
    <property type="entry name" value="GROUP II PYRIDOXAL-5-PHOSPHATE DECARBOXYLASE"/>
    <property type="match status" value="1"/>
</dbReference>
<dbReference type="InterPro" id="IPR010977">
    <property type="entry name" value="Aromatic_deC"/>
</dbReference>
<dbReference type="GO" id="GO:0030170">
    <property type="term" value="F:pyridoxal phosphate binding"/>
    <property type="evidence" value="ECO:0007669"/>
    <property type="project" value="InterPro"/>
</dbReference>
<keyword evidence="5" id="KW-0210">Decarboxylase</keyword>
<dbReference type="InterPro" id="IPR015424">
    <property type="entry name" value="PyrdxlP-dep_Trfase"/>
</dbReference>
<comment type="cofactor">
    <cofactor evidence="1 11 12">
        <name>pyridoxal 5'-phosphate</name>
        <dbReference type="ChEBI" id="CHEBI:597326"/>
    </cofactor>
</comment>
<sequence>MPAREIDKRRRTLYRAINLLELSYKKQQTMDADALISCGAMTLQFVAEYWRSIGKRPVVANIQPGYLRQLLPLEAPEQAESFTSIIKDLESTIMPGVTHWHSPNFYAYFPTANSYPAICADILSGGIACIGFSWIASPACTELEAIVMDWLAKAMGLPEFFLSSGNGGGIIQGTASEATLVALLAARSRIFKERKVEDPTLTLGRLLDQLVVYCSDQAHSSVDKAALIVGCRLRKIASDADCIMRGEQVQAAIAEDRAEGLIPFFIIATLGTTPTCAFDDLVSVGRVCEKEHLWMHIDAAYAGNAFICPEYRHLLNGIEYAESFDFNPHKWMLVNFDCSAMYLKDRTHFVDAFNVDPLYLKHAFQSSAPDYRHWQIPLGRRFRSLKLWFVFRAMGLDGLRAYIRKHIELAKYFISLIKPDDRFEIVFPAAEQLGLVCFRLKDSPNELNERLLKALNEDKRIYLVPSMVKQKYILRLAICSWLTEEKHVRFAWDIISEVTAKLLSK</sequence>
<dbReference type="InterPro" id="IPR015421">
    <property type="entry name" value="PyrdxlP-dep_Trfase_major"/>
</dbReference>
<keyword evidence="7 12" id="KW-0456">Lyase</keyword>
<feature type="modified residue" description="N6-(pyridoxal phosphate)lysine" evidence="11">
    <location>
        <position position="330"/>
    </location>
</feature>
<dbReference type="GO" id="GO:0005737">
    <property type="term" value="C:cytoplasm"/>
    <property type="evidence" value="ECO:0007669"/>
    <property type="project" value="TreeGrafter"/>
</dbReference>
<comment type="similarity">
    <text evidence="2 12">Belongs to the group II decarboxylase family.</text>
</comment>
<protein>
    <recommendedName>
        <fullName evidence="9">Aromatic-L-amino-acid decarboxylase</fullName>
        <ecNumber evidence="8">4.1.1.28</ecNumber>
    </recommendedName>
    <alternativeName>
        <fullName evidence="10">DOPA decarboxylase</fullName>
    </alternativeName>
</protein>
<dbReference type="GO" id="GO:0042427">
    <property type="term" value="P:serotonin biosynthetic process"/>
    <property type="evidence" value="ECO:0007669"/>
    <property type="project" value="TreeGrafter"/>
</dbReference>
<dbReference type="AlphaFoldDB" id="A0A813PNT5"/>
<dbReference type="PRINTS" id="PR00800">
    <property type="entry name" value="YHDCRBOXLASE"/>
</dbReference>
<dbReference type="Gene3D" id="1.20.1340.10">
    <property type="entry name" value="dopa decarboxylase, N-terminal domain"/>
    <property type="match status" value="1"/>
</dbReference>
<comment type="subunit">
    <text evidence="3">Homodimer.</text>
</comment>
<dbReference type="Gene3D" id="3.90.1150.10">
    <property type="entry name" value="Aspartate Aminotransferase, domain 1"/>
    <property type="match status" value="1"/>
</dbReference>
<name>A0A813PNT5_ADIRI</name>
<dbReference type="PANTHER" id="PTHR11999:SF167">
    <property type="entry name" value="AROMATIC-L-AMINO-ACID DECARBOXYLASE"/>
    <property type="match status" value="1"/>
</dbReference>
<evidence type="ECO:0000256" key="1">
    <source>
        <dbReference type="ARBA" id="ARBA00001933"/>
    </source>
</evidence>
<dbReference type="SUPFAM" id="SSF53383">
    <property type="entry name" value="PLP-dependent transferases"/>
    <property type="match status" value="1"/>
</dbReference>
<dbReference type="GO" id="GO:0042423">
    <property type="term" value="P:catecholamine biosynthetic process"/>
    <property type="evidence" value="ECO:0007669"/>
    <property type="project" value="UniProtKB-KW"/>
</dbReference>
<dbReference type="InterPro" id="IPR015422">
    <property type="entry name" value="PyrdxlP-dep_Trfase_small"/>
</dbReference>
<dbReference type="InterPro" id="IPR021115">
    <property type="entry name" value="Pyridoxal-P_BS"/>
</dbReference>
<dbReference type="GO" id="GO:0019752">
    <property type="term" value="P:carboxylic acid metabolic process"/>
    <property type="evidence" value="ECO:0007669"/>
    <property type="project" value="InterPro"/>
</dbReference>
<comment type="caution">
    <text evidence="13">The sequence shown here is derived from an EMBL/GenBank/DDBJ whole genome shotgun (WGS) entry which is preliminary data.</text>
</comment>
<evidence type="ECO:0000256" key="2">
    <source>
        <dbReference type="ARBA" id="ARBA00009533"/>
    </source>
</evidence>
<dbReference type="InterPro" id="IPR002129">
    <property type="entry name" value="PyrdxlP-dep_de-COase"/>
</dbReference>
<evidence type="ECO:0000313" key="13">
    <source>
        <dbReference type="EMBL" id="CAF0753604.1"/>
    </source>
</evidence>
<keyword evidence="4" id="KW-0127">Catecholamine biosynthesis</keyword>
<evidence type="ECO:0000256" key="7">
    <source>
        <dbReference type="ARBA" id="ARBA00023239"/>
    </source>
</evidence>
<evidence type="ECO:0000256" key="11">
    <source>
        <dbReference type="PIRSR" id="PIRSR602129-50"/>
    </source>
</evidence>